<dbReference type="Proteomes" id="UP000228886">
    <property type="component" value="Unassembled WGS sequence"/>
</dbReference>
<evidence type="ECO:0000313" key="2">
    <source>
        <dbReference type="Proteomes" id="UP000228886"/>
    </source>
</evidence>
<protein>
    <recommendedName>
        <fullName evidence="3">Resolvase HTH domain-containing protein</fullName>
    </recommendedName>
</protein>
<dbReference type="EMBL" id="PETL01000226">
    <property type="protein sequence ID" value="PIV63941.1"/>
    <property type="molecule type" value="Genomic_DNA"/>
</dbReference>
<evidence type="ECO:0000313" key="1">
    <source>
        <dbReference type="EMBL" id="PIV63941.1"/>
    </source>
</evidence>
<dbReference type="InterPro" id="IPR016032">
    <property type="entry name" value="Sig_transdc_resp-reg_C-effctor"/>
</dbReference>
<dbReference type="InterPro" id="IPR036388">
    <property type="entry name" value="WH-like_DNA-bd_sf"/>
</dbReference>
<dbReference type="SUPFAM" id="SSF46894">
    <property type="entry name" value="C-terminal effector domain of the bipartite response regulators"/>
    <property type="match status" value="1"/>
</dbReference>
<sequence length="86" mass="10165">MAGRRLEVVDVREVLRQLRMGESDRQIASRTDISRNTVARYRNWAEEKDLLQDVLPAPELLDNLGTVKNKMKELWKPLWIKEKSFI</sequence>
<dbReference type="GO" id="GO:0003677">
    <property type="term" value="F:DNA binding"/>
    <property type="evidence" value="ECO:0007669"/>
    <property type="project" value="InterPro"/>
</dbReference>
<organism evidence="1 2">
    <name type="scientific">bacterium (Candidatus Ratteibacteria) CG01_land_8_20_14_3_00_40_19</name>
    <dbReference type="NCBI Taxonomy" id="2014290"/>
    <lineage>
        <taxon>Bacteria</taxon>
        <taxon>Candidatus Ratteibacteria</taxon>
    </lineage>
</organism>
<comment type="caution">
    <text evidence="1">The sequence shown here is derived from an EMBL/GenBank/DDBJ whole genome shotgun (WGS) entry which is preliminary data.</text>
</comment>
<evidence type="ECO:0008006" key="3">
    <source>
        <dbReference type="Google" id="ProtNLM"/>
    </source>
</evidence>
<dbReference type="Gene3D" id="1.10.10.10">
    <property type="entry name" value="Winged helix-like DNA-binding domain superfamily/Winged helix DNA-binding domain"/>
    <property type="match status" value="1"/>
</dbReference>
<accession>A0A2M7E8D4</accession>
<reference evidence="2" key="1">
    <citation type="submission" date="2017-09" db="EMBL/GenBank/DDBJ databases">
        <title>Depth-based differentiation of microbial function through sediment-hosted aquifers and enrichment of novel symbionts in the deep terrestrial subsurface.</title>
        <authorList>
            <person name="Probst A.J."/>
            <person name="Ladd B."/>
            <person name="Jarett J.K."/>
            <person name="Geller-Mcgrath D.E."/>
            <person name="Sieber C.M.K."/>
            <person name="Emerson J.B."/>
            <person name="Anantharaman K."/>
            <person name="Thomas B.C."/>
            <person name="Malmstrom R."/>
            <person name="Stieglmeier M."/>
            <person name="Klingl A."/>
            <person name="Woyke T."/>
            <person name="Ryan C.M."/>
            <person name="Banfield J.F."/>
        </authorList>
    </citation>
    <scope>NUCLEOTIDE SEQUENCE [LARGE SCALE GENOMIC DNA]</scope>
</reference>
<dbReference type="AlphaFoldDB" id="A0A2M7E8D4"/>
<proteinExistence type="predicted"/>
<dbReference type="GO" id="GO:0006355">
    <property type="term" value="P:regulation of DNA-templated transcription"/>
    <property type="evidence" value="ECO:0007669"/>
    <property type="project" value="InterPro"/>
</dbReference>
<name>A0A2M7E8D4_9BACT</name>
<gene>
    <name evidence="1" type="ORF">COS11_04765</name>
</gene>